<gene>
    <name evidence="14" type="ORF">DARMORV10_C08P31660.1</name>
</gene>
<evidence type="ECO:0000256" key="4">
    <source>
        <dbReference type="ARBA" id="ARBA00012682"/>
    </source>
</evidence>
<dbReference type="InterPro" id="IPR001189">
    <property type="entry name" value="Mn/Fe_SOD"/>
</dbReference>
<dbReference type="InterPro" id="IPR019831">
    <property type="entry name" value="Mn/Fe_SOD_N"/>
</dbReference>
<evidence type="ECO:0000256" key="1">
    <source>
        <dbReference type="ARBA" id="ARBA00004173"/>
    </source>
</evidence>
<dbReference type="SUPFAM" id="SSF54719">
    <property type="entry name" value="Fe,Mn superoxide dismutase (SOD), C-terminal domain"/>
    <property type="match status" value="1"/>
</dbReference>
<evidence type="ECO:0000259" key="13">
    <source>
        <dbReference type="Pfam" id="PF00081"/>
    </source>
</evidence>
<dbReference type="Gene3D" id="1.10.287.990">
    <property type="entry name" value="Fe,Mn superoxide dismutase (SOD) domain"/>
    <property type="match status" value="1"/>
</dbReference>
<evidence type="ECO:0000256" key="3">
    <source>
        <dbReference type="ARBA" id="ARBA00008714"/>
    </source>
</evidence>
<reference evidence="14" key="1">
    <citation type="submission" date="2021-01" db="EMBL/GenBank/DDBJ databases">
        <authorList>
            <consortium name="Genoscope - CEA"/>
            <person name="William W."/>
        </authorList>
    </citation>
    <scope>NUCLEOTIDE SEQUENCE</scope>
</reference>
<dbReference type="SUPFAM" id="SSF46609">
    <property type="entry name" value="Fe,Mn superoxide dismutase (SOD), N-terminal domain"/>
    <property type="match status" value="1"/>
</dbReference>
<feature type="compositionally biased region" description="Basic residues" evidence="11">
    <location>
        <begin position="292"/>
        <end position="301"/>
    </location>
</feature>
<dbReference type="Pfam" id="PF00081">
    <property type="entry name" value="Sod_Fe_N"/>
    <property type="match status" value="1"/>
</dbReference>
<dbReference type="FunFam" id="3.30.1740.20:FF:000002">
    <property type="entry name" value="40S ribosomal protein S26"/>
    <property type="match status" value="1"/>
</dbReference>
<dbReference type="GO" id="GO:0003735">
    <property type="term" value="F:structural constituent of ribosome"/>
    <property type="evidence" value="ECO:0007669"/>
    <property type="project" value="InterPro"/>
</dbReference>
<dbReference type="InterPro" id="IPR038551">
    <property type="entry name" value="Ribosomal_eS26_sf"/>
</dbReference>
<dbReference type="PANTHER" id="PTHR11404:SF43">
    <property type="entry name" value="SUPEROXIDE DISMUTASE [MN] 2, MITOCHONDRIAL"/>
    <property type="match status" value="1"/>
</dbReference>
<dbReference type="InterPro" id="IPR000892">
    <property type="entry name" value="Ribosomal_eS26"/>
</dbReference>
<comment type="catalytic activity">
    <reaction evidence="10">
        <text>2 superoxide + 2 H(+) = H2O2 + O2</text>
        <dbReference type="Rhea" id="RHEA:20696"/>
        <dbReference type="ChEBI" id="CHEBI:15378"/>
        <dbReference type="ChEBI" id="CHEBI:15379"/>
        <dbReference type="ChEBI" id="CHEBI:16240"/>
        <dbReference type="ChEBI" id="CHEBI:18421"/>
        <dbReference type="EC" id="1.15.1.1"/>
    </reaction>
</comment>
<dbReference type="InterPro" id="IPR050265">
    <property type="entry name" value="Fe/Mn_Superoxide_Dismutase"/>
</dbReference>
<evidence type="ECO:0000256" key="10">
    <source>
        <dbReference type="ARBA" id="ARBA00049204"/>
    </source>
</evidence>
<keyword evidence="12" id="KW-0732">Signal</keyword>
<evidence type="ECO:0000256" key="5">
    <source>
        <dbReference type="ARBA" id="ARBA00022723"/>
    </source>
</evidence>
<feature type="domain" description="Manganese/iron superoxide dismutase N-terminal" evidence="13">
    <location>
        <begin position="38"/>
        <end position="117"/>
    </location>
</feature>
<keyword evidence="6" id="KW-0689">Ribosomal protein</keyword>
<dbReference type="InterPro" id="IPR047864">
    <property type="entry name" value="Ribosomal_eS26_CS"/>
</dbReference>
<dbReference type="GO" id="GO:0005739">
    <property type="term" value="C:mitochondrion"/>
    <property type="evidence" value="ECO:0007669"/>
    <property type="project" value="UniProtKB-SubCell"/>
</dbReference>
<dbReference type="PANTHER" id="PTHR11404">
    <property type="entry name" value="SUPEROXIDE DISMUTASE 2"/>
    <property type="match status" value="1"/>
</dbReference>
<dbReference type="GO" id="GO:0003729">
    <property type="term" value="F:mRNA binding"/>
    <property type="evidence" value="ECO:0007669"/>
    <property type="project" value="UniProtKB-ARBA"/>
</dbReference>
<dbReference type="Gene3D" id="3.55.40.20">
    <property type="entry name" value="Iron/manganese superoxide dismutase, C-terminal domain"/>
    <property type="match status" value="1"/>
</dbReference>
<evidence type="ECO:0000256" key="8">
    <source>
        <dbReference type="ARBA" id="ARBA00023128"/>
    </source>
</evidence>
<name>A0A816UUV6_BRANA</name>
<keyword evidence="5" id="KW-0479">Metal-binding</keyword>
<keyword evidence="9" id="KW-0687">Ribonucleoprotein</keyword>
<feature type="compositionally biased region" description="Pro residues" evidence="11">
    <location>
        <begin position="317"/>
        <end position="326"/>
    </location>
</feature>
<dbReference type="Proteomes" id="UP001295469">
    <property type="component" value="Chromosome C08"/>
</dbReference>
<dbReference type="EC" id="1.15.1.1" evidence="4"/>
<dbReference type="PROSITE" id="PS00733">
    <property type="entry name" value="RIBOSOMAL_S26E"/>
    <property type="match status" value="1"/>
</dbReference>
<protein>
    <recommendedName>
        <fullName evidence="4">superoxide dismutase</fullName>
        <ecNumber evidence="4">1.15.1.1</ecNumber>
    </recommendedName>
</protein>
<dbReference type="GO" id="GO:0046872">
    <property type="term" value="F:metal ion binding"/>
    <property type="evidence" value="ECO:0007669"/>
    <property type="project" value="UniProtKB-KW"/>
</dbReference>
<dbReference type="PRINTS" id="PR01703">
    <property type="entry name" value="MNSODISMTASE"/>
</dbReference>
<dbReference type="GO" id="GO:0004784">
    <property type="term" value="F:superoxide dismutase activity"/>
    <property type="evidence" value="ECO:0007669"/>
    <property type="project" value="UniProtKB-EC"/>
</dbReference>
<evidence type="ECO:0000256" key="11">
    <source>
        <dbReference type="SAM" id="MobiDB-lite"/>
    </source>
</evidence>
<keyword evidence="8" id="KW-0496">Mitochondrion</keyword>
<dbReference type="GO" id="GO:1990904">
    <property type="term" value="C:ribonucleoprotein complex"/>
    <property type="evidence" value="ECO:0007669"/>
    <property type="project" value="UniProtKB-KW"/>
</dbReference>
<dbReference type="GO" id="GO:0005840">
    <property type="term" value="C:ribosome"/>
    <property type="evidence" value="ECO:0007669"/>
    <property type="project" value="UniProtKB-KW"/>
</dbReference>
<keyword evidence="7" id="KW-0560">Oxidoreductase</keyword>
<evidence type="ECO:0000256" key="7">
    <source>
        <dbReference type="ARBA" id="ARBA00023002"/>
    </source>
</evidence>
<evidence type="ECO:0000313" key="14">
    <source>
        <dbReference type="EMBL" id="CAF2112171.1"/>
    </source>
</evidence>
<feature type="signal peptide" evidence="12">
    <location>
        <begin position="1"/>
        <end position="22"/>
    </location>
</feature>
<organism evidence="14">
    <name type="scientific">Brassica napus</name>
    <name type="common">Rape</name>
    <dbReference type="NCBI Taxonomy" id="3708"/>
    <lineage>
        <taxon>Eukaryota</taxon>
        <taxon>Viridiplantae</taxon>
        <taxon>Streptophyta</taxon>
        <taxon>Embryophyta</taxon>
        <taxon>Tracheophyta</taxon>
        <taxon>Spermatophyta</taxon>
        <taxon>Magnoliopsida</taxon>
        <taxon>eudicotyledons</taxon>
        <taxon>Gunneridae</taxon>
        <taxon>Pentapetalae</taxon>
        <taxon>rosids</taxon>
        <taxon>malvids</taxon>
        <taxon>Brassicales</taxon>
        <taxon>Brassicaceae</taxon>
        <taxon>Brassiceae</taxon>
        <taxon>Brassica</taxon>
    </lineage>
</organism>
<evidence type="ECO:0000256" key="6">
    <source>
        <dbReference type="ARBA" id="ARBA00022980"/>
    </source>
</evidence>
<evidence type="ECO:0000256" key="12">
    <source>
        <dbReference type="SAM" id="SignalP"/>
    </source>
</evidence>
<feature type="region of interest" description="Disordered" evidence="11">
    <location>
        <begin position="292"/>
        <end position="336"/>
    </location>
</feature>
<evidence type="ECO:0000256" key="9">
    <source>
        <dbReference type="ARBA" id="ARBA00023274"/>
    </source>
</evidence>
<dbReference type="InterPro" id="IPR019833">
    <property type="entry name" value="Mn/Fe_SOD_BS"/>
</dbReference>
<dbReference type="InterPro" id="IPR036324">
    <property type="entry name" value="Mn/Fe_SOD_N_sf"/>
</dbReference>
<dbReference type="AlphaFoldDB" id="A0A816UUV6"/>
<dbReference type="PROSITE" id="PS00088">
    <property type="entry name" value="SOD_MN"/>
    <property type="match status" value="1"/>
</dbReference>
<comment type="similarity">
    <text evidence="2">Belongs to the eukaryotic ribosomal protein eS26 family.</text>
</comment>
<feature type="compositionally biased region" description="Low complexity" evidence="11">
    <location>
        <begin position="327"/>
        <end position="336"/>
    </location>
</feature>
<proteinExistence type="inferred from homology"/>
<dbReference type="InterPro" id="IPR036314">
    <property type="entry name" value="SOD_C_sf"/>
</dbReference>
<accession>A0A816UUV6</accession>
<dbReference type="GO" id="GO:0006412">
    <property type="term" value="P:translation"/>
    <property type="evidence" value="ECO:0007669"/>
    <property type="project" value="InterPro"/>
</dbReference>
<dbReference type="EMBL" id="HG994372">
    <property type="protein sequence ID" value="CAF2112171.1"/>
    <property type="molecule type" value="Genomic_DNA"/>
</dbReference>
<feature type="chain" id="PRO_5032280051" description="superoxide dismutase" evidence="12">
    <location>
        <begin position="23"/>
        <end position="336"/>
    </location>
</feature>
<comment type="similarity">
    <text evidence="3">Belongs to the iron/manganese superoxide dismutase family.</text>
</comment>
<dbReference type="Gene3D" id="3.30.1740.20">
    <property type="entry name" value="Ribosomal protein S26e"/>
    <property type="match status" value="1"/>
</dbReference>
<evidence type="ECO:0000256" key="2">
    <source>
        <dbReference type="ARBA" id="ARBA00008596"/>
    </source>
</evidence>
<dbReference type="FunFam" id="1.10.287.990:FF:000001">
    <property type="entry name" value="Superoxide dismutase"/>
    <property type="match status" value="1"/>
</dbReference>
<comment type="subcellular location">
    <subcellularLocation>
        <location evidence="1">Mitochondrion</location>
    </subcellularLocation>
</comment>
<dbReference type="Pfam" id="PF01283">
    <property type="entry name" value="Ribosomal_S26e"/>
    <property type="match status" value="1"/>
</dbReference>
<sequence>MIIVVSIILLTVFAMSIDVGTGKSTTMDPCLESMKTASLPDLPYAYDALEPAISEEIMRLHHQKHHQTYVTNYNKALEHLRSALADGDHSSVVKLQSQIKFNGGGHVNHAIFWKNLAPVHEGGGKPPHDPLSSAIDAHFGSLEELMQKMNTEGAAVQGSGWVWFGLDKELKRLVVETTANQDPLVTKGSHLVPLVGIDVWEHAYYPQTFKRRNGGRNKHNRGHVNPIRCSNCGKCCPKDKAIKRFLVRNIVEQAAIRDVQEASVYDGYTLPKLYAKMQYCVSCAIHSHVVRVRSRTNRRVRTPPPRFARRKEDTPKPGQPGQPPRPAGGAPAAPRA</sequence>